<sequence>MIPSENSLIRFFCYYSVAAVLAVRNDMSLRNAERQYGVSARTVGRRKLLQDKAGVDPAEVLLSGRPVISKDEEQQLETYLLTASDRLIGLCLPELLSLAFDYAQRLSKPHKFNSIQQKAGYQWIHGFMRRNPIVSVRIPQATSLYRAKAFTKETVDVFYDNLHSVMTTYNFGAESIWNMDETGLSIVQKPLPVIARKRNQLSRKGKYISPFLVLPGRKWIPGKPSDSAAHVALMECPQANYREDYLS</sequence>
<comment type="caution">
    <text evidence="1">The sequence shown here is derived from an EMBL/GenBank/DDBJ whole genome shotgun (WGS) entry which is preliminary data.</text>
</comment>
<dbReference type="OrthoDB" id="7489787at2759"/>
<dbReference type="AlphaFoldDB" id="A0A8J2NZL9"/>
<accession>A0A8J2NZL9</accession>
<protein>
    <submittedName>
        <fullName evidence="1">Uncharacterized protein</fullName>
    </submittedName>
</protein>
<organism evidence="1 2">
    <name type="scientific">Allacma fusca</name>
    <dbReference type="NCBI Taxonomy" id="39272"/>
    <lineage>
        <taxon>Eukaryota</taxon>
        <taxon>Metazoa</taxon>
        <taxon>Ecdysozoa</taxon>
        <taxon>Arthropoda</taxon>
        <taxon>Hexapoda</taxon>
        <taxon>Collembola</taxon>
        <taxon>Symphypleona</taxon>
        <taxon>Sminthuridae</taxon>
        <taxon>Allacma</taxon>
    </lineage>
</organism>
<reference evidence="1" key="1">
    <citation type="submission" date="2021-06" db="EMBL/GenBank/DDBJ databases">
        <authorList>
            <person name="Hodson N. C."/>
            <person name="Mongue J. A."/>
            <person name="Jaron S. K."/>
        </authorList>
    </citation>
    <scope>NUCLEOTIDE SEQUENCE</scope>
</reference>
<dbReference type="EMBL" id="CAJVCH010068045">
    <property type="protein sequence ID" value="CAG7720180.1"/>
    <property type="molecule type" value="Genomic_DNA"/>
</dbReference>
<gene>
    <name evidence="1" type="ORF">AFUS01_LOCUS9466</name>
</gene>
<evidence type="ECO:0000313" key="2">
    <source>
        <dbReference type="Proteomes" id="UP000708208"/>
    </source>
</evidence>
<name>A0A8J2NZL9_9HEXA</name>
<keyword evidence="2" id="KW-1185">Reference proteome</keyword>
<dbReference type="Proteomes" id="UP000708208">
    <property type="component" value="Unassembled WGS sequence"/>
</dbReference>
<evidence type="ECO:0000313" key="1">
    <source>
        <dbReference type="EMBL" id="CAG7720180.1"/>
    </source>
</evidence>
<proteinExistence type="predicted"/>